<feature type="domain" description="DAGKc" evidence="1">
    <location>
        <begin position="2"/>
        <end position="148"/>
    </location>
</feature>
<dbReference type="PROSITE" id="PS50146">
    <property type="entry name" value="DAGK"/>
    <property type="match status" value="1"/>
</dbReference>
<dbReference type="Pfam" id="PF00781">
    <property type="entry name" value="DAGK_cat"/>
    <property type="match status" value="1"/>
</dbReference>
<organism evidence="2 3">
    <name type="scientific">Novymonas esmeraldas</name>
    <dbReference type="NCBI Taxonomy" id="1808958"/>
    <lineage>
        <taxon>Eukaryota</taxon>
        <taxon>Discoba</taxon>
        <taxon>Euglenozoa</taxon>
        <taxon>Kinetoplastea</taxon>
        <taxon>Metakinetoplastina</taxon>
        <taxon>Trypanosomatida</taxon>
        <taxon>Trypanosomatidae</taxon>
        <taxon>Novymonas</taxon>
    </lineage>
</organism>
<accession>A0AAW0F648</accession>
<dbReference type="EMBL" id="JAECZO010000007">
    <property type="protein sequence ID" value="KAK7200643.1"/>
    <property type="molecule type" value="Genomic_DNA"/>
</dbReference>
<sequence>MPLLKRCAIVINNRSRGRHAAHAIEAALKGYLDRAGVVHHDIRIPNDDVEEQLRRAVPGVEALVLCGGDGTLNSVLNTMVAMSSSTDRARGTAAAASLLEAVPLLLVPTGLHNSVATSLGVTSAERTVSSLAVGHSVRVPLWAVHLHSPDTPPGASPVRYMCSYIAVGTYAAAVQRQGRWRTAQEEYVSLPSRFCSFTATALFTTMTEEAAPPAAACTAVLSCRGDDREGGVATTTAVAAIRLLVASQMPQLQPGYSLTPTATYHRRRLTVATATSEATRLRLWHLLHREAREGYVVAEDGVAVHEDVRGLHLDVAAVSGTTLVVVDGECVEVPAGSRVSVAPTELTARLIVS</sequence>
<dbReference type="InterPro" id="IPR016064">
    <property type="entry name" value="NAD/diacylglycerol_kinase_sf"/>
</dbReference>
<reference evidence="2 3" key="1">
    <citation type="journal article" date="2021" name="MBio">
        <title>A New Model Trypanosomatid, Novymonas esmeraldas: Genomic Perception of Its 'Candidatus Pandoraea novymonadis' Endosymbiont.</title>
        <authorList>
            <person name="Zakharova A."/>
            <person name="Saura A."/>
            <person name="Butenko A."/>
            <person name="Podesvova L."/>
            <person name="Warmusova S."/>
            <person name="Kostygov A.Y."/>
            <person name="Nenarokova A."/>
            <person name="Lukes J."/>
            <person name="Opperdoes F.R."/>
            <person name="Yurchenko V."/>
        </authorList>
    </citation>
    <scope>NUCLEOTIDE SEQUENCE [LARGE SCALE GENOMIC DNA]</scope>
    <source>
        <strain evidence="2 3">E262AT.01</strain>
    </source>
</reference>
<keyword evidence="2" id="KW-0808">Transferase</keyword>
<evidence type="ECO:0000313" key="2">
    <source>
        <dbReference type="EMBL" id="KAK7200643.1"/>
    </source>
</evidence>
<protein>
    <submittedName>
        <fullName evidence="2">Diacylglycerol kinase catalytic domain containing protein</fullName>
    </submittedName>
</protein>
<name>A0AAW0F648_9TRYP</name>
<keyword evidence="3" id="KW-1185">Reference proteome</keyword>
<dbReference type="AlphaFoldDB" id="A0AAW0F648"/>
<dbReference type="GO" id="GO:0016301">
    <property type="term" value="F:kinase activity"/>
    <property type="evidence" value="ECO:0007669"/>
    <property type="project" value="UniProtKB-KW"/>
</dbReference>
<evidence type="ECO:0000313" key="3">
    <source>
        <dbReference type="Proteomes" id="UP001430356"/>
    </source>
</evidence>
<proteinExistence type="predicted"/>
<dbReference type="InterPro" id="IPR001206">
    <property type="entry name" value="Diacylglycerol_kinase_cat_dom"/>
</dbReference>
<comment type="caution">
    <text evidence="2">The sequence shown here is derived from an EMBL/GenBank/DDBJ whole genome shotgun (WGS) entry which is preliminary data.</text>
</comment>
<dbReference type="Proteomes" id="UP001430356">
    <property type="component" value="Unassembled WGS sequence"/>
</dbReference>
<evidence type="ECO:0000259" key="1">
    <source>
        <dbReference type="PROSITE" id="PS50146"/>
    </source>
</evidence>
<gene>
    <name evidence="2" type="ORF">NESM_000120500</name>
</gene>
<dbReference type="InterPro" id="IPR017438">
    <property type="entry name" value="ATP-NAD_kinase_N"/>
</dbReference>
<dbReference type="Gene3D" id="3.40.50.10330">
    <property type="entry name" value="Probable inorganic polyphosphate/atp-NAD kinase, domain 1"/>
    <property type="match status" value="1"/>
</dbReference>
<keyword evidence="2" id="KW-0418">Kinase</keyword>
<dbReference type="SUPFAM" id="SSF111331">
    <property type="entry name" value="NAD kinase/diacylglycerol kinase-like"/>
    <property type="match status" value="1"/>
</dbReference>